<dbReference type="AlphaFoldDB" id="A0ABC8QQS2"/>
<gene>
    <name evidence="3" type="ORF">ILEXP_LOCUS1791</name>
</gene>
<accession>A0ABC8QQS2</accession>
<dbReference type="EMBL" id="CAUOFW020000669">
    <property type="protein sequence ID" value="CAK9134860.1"/>
    <property type="molecule type" value="Genomic_DNA"/>
</dbReference>
<proteinExistence type="predicted"/>
<reference evidence="3 4" key="1">
    <citation type="submission" date="2024-02" db="EMBL/GenBank/DDBJ databases">
        <authorList>
            <person name="Vignale AGUSTIN F."/>
            <person name="Sosa J E."/>
            <person name="Modenutti C."/>
        </authorList>
    </citation>
    <scope>NUCLEOTIDE SEQUENCE [LARGE SCALE GENOMIC DNA]</scope>
</reference>
<protein>
    <submittedName>
        <fullName evidence="3">Uncharacterized protein</fullName>
    </submittedName>
</protein>
<organism evidence="3 4">
    <name type="scientific">Ilex paraguariensis</name>
    <name type="common">yerba mate</name>
    <dbReference type="NCBI Taxonomy" id="185542"/>
    <lineage>
        <taxon>Eukaryota</taxon>
        <taxon>Viridiplantae</taxon>
        <taxon>Streptophyta</taxon>
        <taxon>Embryophyta</taxon>
        <taxon>Tracheophyta</taxon>
        <taxon>Spermatophyta</taxon>
        <taxon>Magnoliopsida</taxon>
        <taxon>eudicotyledons</taxon>
        <taxon>Gunneridae</taxon>
        <taxon>Pentapetalae</taxon>
        <taxon>asterids</taxon>
        <taxon>campanulids</taxon>
        <taxon>Aquifoliales</taxon>
        <taxon>Aquifoliaceae</taxon>
        <taxon>Ilex</taxon>
    </lineage>
</organism>
<dbReference type="Proteomes" id="UP001642360">
    <property type="component" value="Unassembled WGS sequence"/>
</dbReference>
<keyword evidence="1" id="KW-0175">Coiled coil</keyword>
<comment type="caution">
    <text evidence="3">The sequence shown here is derived from an EMBL/GenBank/DDBJ whole genome shotgun (WGS) entry which is preliminary data.</text>
</comment>
<feature type="coiled-coil region" evidence="1">
    <location>
        <begin position="10"/>
        <end position="72"/>
    </location>
</feature>
<sequence>MFTVNIVGVVDSARSKKEIAELEASKLKLELKGLRSSLKTKDQEVGKIKLELKGLKLTLKAKDQTIKDLRVECAYNYANGYKDFRDQVIEKFLDLEFDSFIPLLPTRSAGKARHGRTEEDPEKLTSDVEFPLHT</sequence>
<evidence type="ECO:0000256" key="2">
    <source>
        <dbReference type="SAM" id="MobiDB-lite"/>
    </source>
</evidence>
<evidence type="ECO:0000313" key="3">
    <source>
        <dbReference type="EMBL" id="CAK9134860.1"/>
    </source>
</evidence>
<feature type="region of interest" description="Disordered" evidence="2">
    <location>
        <begin position="108"/>
        <end position="134"/>
    </location>
</feature>
<evidence type="ECO:0000313" key="4">
    <source>
        <dbReference type="Proteomes" id="UP001642360"/>
    </source>
</evidence>
<name>A0ABC8QQS2_9AQUA</name>
<feature type="compositionally biased region" description="Basic and acidic residues" evidence="2">
    <location>
        <begin position="115"/>
        <end position="134"/>
    </location>
</feature>
<keyword evidence="4" id="KW-1185">Reference proteome</keyword>
<evidence type="ECO:0000256" key="1">
    <source>
        <dbReference type="SAM" id="Coils"/>
    </source>
</evidence>